<feature type="compositionally biased region" description="Polar residues" evidence="1">
    <location>
        <begin position="382"/>
        <end position="401"/>
    </location>
</feature>
<name>A0A8H2VQN1_9HELO</name>
<feature type="compositionally biased region" description="Polar residues" evidence="1">
    <location>
        <begin position="239"/>
        <end position="257"/>
    </location>
</feature>
<evidence type="ECO:0000256" key="1">
    <source>
        <dbReference type="SAM" id="MobiDB-lite"/>
    </source>
</evidence>
<proteinExistence type="predicted"/>
<feature type="region of interest" description="Disordered" evidence="1">
    <location>
        <begin position="333"/>
        <end position="363"/>
    </location>
</feature>
<dbReference type="EMBL" id="CAJHIA010000009">
    <property type="protein sequence ID" value="CAD6443194.1"/>
    <property type="molecule type" value="Genomic_DNA"/>
</dbReference>
<feature type="region of interest" description="Disordered" evidence="1">
    <location>
        <begin position="382"/>
        <end position="443"/>
    </location>
</feature>
<protein>
    <submittedName>
        <fullName evidence="2">6f78356d-0839-43bd-9966-1621445505fd</fullName>
    </submittedName>
</protein>
<feature type="region of interest" description="Disordered" evidence="1">
    <location>
        <begin position="297"/>
        <end position="321"/>
    </location>
</feature>
<feature type="region of interest" description="Disordered" evidence="1">
    <location>
        <begin position="215"/>
        <end position="264"/>
    </location>
</feature>
<dbReference type="OrthoDB" id="3530615at2759"/>
<dbReference type="Proteomes" id="UP000624404">
    <property type="component" value="Unassembled WGS sequence"/>
</dbReference>
<feature type="compositionally biased region" description="Basic and acidic residues" evidence="1">
    <location>
        <begin position="341"/>
        <end position="363"/>
    </location>
</feature>
<organism evidence="2 3">
    <name type="scientific">Sclerotinia trifoliorum</name>
    <dbReference type="NCBI Taxonomy" id="28548"/>
    <lineage>
        <taxon>Eukaryota</taxon>
        <taxon>Fungi</taxon>
        <taxon>Dikarya</taxon>
        <taxon>Ascomycota</taxon>
        <taxon>Pezizomycotina</taxon>
        <taxon>Leotiomycetes</taxon>
        <taxon>Helotiales</taxon>
        <taxon>Sclerotiniaceae</taxon>
        <taxon>Sclerotinia</taxon>
    </lineage>
</organism>
<gene>
    <name evidence="2" type="ORF">SCLTRI_LOCUS2986</name>
</gene>
<feature type="compositionally biased region" description="Low complexity" evidence="1">
    <location>
        <begin position="229"/>
        <end position="238"/>
    </location>
</feature>
<accession>A0A8H2VQN1</accession>
<comment type="caution">
    <text evidence="2">The sequence shown here is derived from an EMBL/GenBank/DDBJ whole genome shotgun (WGS) entry which is preliminary data.</text>
</comment>
<sequence>MANANNEPDFSYRIYLQEQLSMDLYSNAGSVLLDSPQQEMLTQIQGDKFVDIGIMSRESLMAWVYGVINELESFELHRKNLKSAAWSQLYRIIKNHDVFKEWIYSRPRTDALGFVISLRDYTSNSYYSSATVLGYCRSVWQKIEHDLRDENPTRFMKELFQQVFILWHFKCCINNVLRDFQGLPPTTPHDTFVELTSYITQDIVSNPYLPNPRLGPTPANIQIGGHSFNAANPSSSPNDVVTANNQGRDRQSTNLSRNSKDAQVADDIRARQHSGTNTTNTVLSPTLLPKVKFEQNTDGNAASHHTRNISEASKKGIESQADSSLTLNAIQTTEQSASASEGRHIKQEVNDEHSQEQKAERRPIGWKQYIKQIIGVGNNQSTVQPAAQSNSGVPSKSTSNAGEILKRSASVGSDNGAVPVPAQASKKIKVEKEDPAIAGGSSS</sequence>
<dbReference type="AlphaFoldDB" id="A0A8H2VQN1"/>
<evidence type="ECO:0000313" key="2">
    <source>
        <dbReference type="EMBL" id="CAD6443194.1"/>
    </source>
</evidence>
<keyword evidence="3" id="KW-1185">Reference proteome</keyword>
<reference evidence="2" key="1">
    <citation type="submission" date="2020-10" db="EMBL/GenBank/DDBJ databases">
        <authorList>
            <person name="Kusch S."/>
        </authorList>
    </citation>
    <scope>NUCLEOTIDE SEQUENCE</scope>
    <source>
        <strain evidence="2">SwB9</strain>
    </source>
</reference>
<evidence type="ECO:0000313" key="3">
    <source>
        <dbReference type="Proteomes" id="UP000624404"/>
    </source>
</evidence>